<feature type="compositionally biased region" description="Polar residues" evidence="2">
    <location>
        <begin position="641"/>
        <end position="653"/>
    </location>
</feature>
<dbReference type="InterPro" id="IPR050729">
    <property type="entry name" value="Rho-GAP"/>
</dbReference>
<organism evidence="5 6">
    <name type="scientific">Crepidotus variabilis</name>
    <dbReference type="NCBI Taxonomy" id="179855"/>
    <lineage>
        <taxon>Eukaryota</taxon>
        <taxon>Fungi</taxon>
        <taxon>Dikarya</taxon>
        <taxon>Basidiomycota</taxon>
        <taxon>Agaricomycotina</taxon>
        <taxon>Agaricomycetes</taxon>
        <taxon>Agaricomycetidae</taxon>
        <taxon>Agaricales</taxon>
        <taxon>Agaricineae</taxon>
        <taxon>Crepidotaceae</taxon>
        <taxon>Crepidotus</taxon>
    </lineage>
</organism>
<sequence>MALRRGPPVNTNYPQDALSPNSQQSPVHPRSASPSGLSQFLTRPSKWFSRSASASKAIPGPSTEPRPSLGSGGRKHKISRPTDPRPILETYNGVGARSVVDLSAMSPAHNDAPSLPASPSPRGGGGLGDLRNISRKGWSRSADDLTKINTANLSPAQPSFQEKITEYRNRSGSNASAISPATPISAVSVPGGGIAHHPFPSFGTTPPLSSSPPRSMPNLPPPISISSPSGEEAASPRTGVVSPGQNHVHIRSHSFTPKLPSKLATPRFPQSPQRGGSHDQDFEVRDVDRTQGTPTRAAFGFGFGGLNPKGLSPIDTAAGPSLSPSSAAGNRQTTLLPPPTIIEPDQPFHDEPESHDPRRASQIVFCSSFINRLADLPANFQQHYNHGNLALSKGWKPFKLELKGSKLYFYKPPSDRTTGIKELFPTSLVPPSLEEDDTEQYGHESSSSLAERDGMSPRPKTTRQDSNQSTAGRKKRAFWGRRTHPDLIRDPKSGEVEKGTFEALVHEAVFATTFLGPSVTSEEDIAALTEDEKHEKKLAWHDFASSIILSIPLIISGGQQVFEGEFLRCCSYLVSGAEESIREQEISRVAWLANEYMRFHGQAADTKGWESWKNETIPGISLSAESATLSSSSLTASTSTQAIYQPSPSVGSNDHNDSPNLPAFSPRPEDGKISLLDALSSPIPRSSPQLQHQQSPQYLQGKASGLAPHPGNRFPWTALFEEGLTRDLLLRLDPHLIAKSLTLFHRSILERSPENVTAEFVMNGNIQEDISGSQQGILEKEPSTHLFGSNDQPHWLTKLLLLQILGSDTSSGHSYMPSGNSSTTGSTGRRSDDRGPQTSRTHSRSEVISVWTKIGEICRRNGDECSWRAIASALCSRPVARLDKVWKRVDPQAFVAVERWSLAASTIPVDKSNALHEEEEDHDIARVSVGHPQVTPWGGDVKSKFTEELNRANGETMVMLQPIGKARRVFEEFKTSFSLCPRKVYVDENELDDDVKRLVGFWGEMAAEGGRKSGLAVKFQRVEQFMSLSLAAEPRRKGLFEPHFWTRLPSSNAPFASLVPLLFPDPLPTLTLVDRSQLVRARVDSDASEQQYLRSLDAQLRQEAGRMLHDHAPEDFTKKLILGHGGTDITVYNGDLVVVTQSGGFESIPNSRPTSSRAPSRPESSIVDHTGTSDRPTMSRNPSIRVKPSSSHGLDRKTSMARRSSLPTVSHLSRANFVTVEPSSEPPLRVLVKSGTLNALVGILVHGLENISVSVADDNGEMTLEGMTRELVLDRVEFARVWWNVFRSFVSPFVFFELLRKIFISAQPSASTTTPTDHFNAVKKRTEVLNAAKEWLTVGGGAQDVLDDPQLFAAVDHFLESSLDLSSILPDFPPVQSAQASQIEAHRALQFAFSSQIQRPAITRGLHTQSYPGGNRNPRKRNMVARDPPDLDRMDIEEFVDNLDGMAAAAFANVTQEDLYITADLLEIQSADRTGWFSPRELSTSEELVEIQSIYSHLQEVEPSSLISELSQDSLYRLLPPGVRSCIRAFSIVRKWIISKLVASRIGLRARQARIELLIQAIELARLRNTETPSSAQLIEQPCVRSFVEAVTTSALLSVESRLHHRAWQSVATGRNCSCDSLSSLLHRPFVQSTSSQESLTVDMGWLLERMIEIIAKPDIVEPTSQESQQLVNFDKRRNLCNLINKASCIPSARRPTTDEANRRGFERLNKIEKEVMMMQFDHRGIKEEALREAANPGMNGTPSSKKTTRPFQKVVAIQIEKNRRDKHLRTRLQREKQQEQARSERRDDALNKAMRPRKPAANGLKQHRNKKSMSVFLNLMRPISSAFGAEMPHIVPKKSAAELDFPTTSKPSLVVNVLDAKVAQFINNERSYTFQLDTEDGGHYLLQTTTKREMTRWLETISKITNMAAKRRLTYLGNSPKPQIADHIHSHPIVASRDPKAVFGVELEFLLRRESERDSIAPDAVPAIIEQCLSEIETRGLSEVGIYRIAGATTEINGLKEAYNRGELPIRPTTDIHAICDLVKSWFRLLPEPLFPPDSYHNVMEAMRIENLDERLVNIRHVVQALPQPNFNLLRRVSEHLDKVTDFEEHNHMTAEALAIVFSPNLLRAPQNDFVMILNNMGLSHKLVKALITHFQTIFDEADPEAEPPSEDEMESPILEEDEEEEEDAADIDEHQDSTLLDDSHYDTQQPINTGMNYTLP</sequence>
<gene>
    <name evidence="5" type="ORF">CPB83DRAFT_862338</name>
</gene>
<feature type="region of interest" description="Disordered" evidence="2">
    <location>
        <begin position="1"/>
        <end position="133"/>
    </location>
</feature>
<feature type="compositionally biased region" description="Basic and acidic residues" evidence="2">
    <location>
        <begin position="276"/>
        <end position="289"/>
    </location>
</feature>
<feature type="compositionally biased region" description="Low complexity" evidence="2">
    <location>
        <begin position="224"/>
        <end position="236"/>
    </location>
</feature>
<feature type="compositionally biased region" description="Polar residues" evidence="2">
    <location>
        <begin position="9"/>
        <end position="54"/>
    </location>
</feature>
<feature type="region of interest" description="Disordered" evidence="2">
    <location>
        <begin position="811"/>
        <end position="846"/>
    </location>
</feature>
<dbReference type="GO" id="GO:0005737">
    <property type="term" value="C:cytoplasm"/>
    <property type="evidence" value="ECO:0007669"/>
    <property type="project" value="TreeGrafter"/>
</dbReference>
<feature type="region of interest" description="Disordered" evidence="2">
    <location>
        <begin position="197"/>
        <end position="357"/>
    </location>
</feature>
<dbReference type="CDD" id="cd00159">
    <property type="entry name" value="RhoGAP"/>
    <property type="match status" value="1"/>
</dbReference>
<dbReference type="Pfam" id="PF00617">
    <property type="entry name" value="RasGEF"/>
    <property type="match status" value="1"/>
</dbReference>
<dbReference type="SUPFAM" id="SSF48366">
    <property type="entry name" value="Ras GEF"/>
    <property type="match status" value="2"/>
</dbReference>
<dbReference type="InterPro" id="IPR000198">
    <property type="entry name" value="RhoGAP_dom"/>
</dbReference>
<keyword evidence="1" id="KW-0343">GTPase activation</keyword>
<feature type="region of interest" description="Disordered" evidence="2">
    <location>
        <begin position="420"/>
        <end position="476"/>
    </location>
</feature>
<dbReference type="InterPro" id="IPR001849">
    <property type="entry name" value="PH_domain"/>
</dbReference>
<proteinExistence type="predicted"/>
<dbReference type="Proteomes" id="UP000807306">
    <property type="component" value="Unassembled WGS sequence"/>
</dbReference>
<dbReference type="SUPFAM" id="SSF50729">
    <property type="entry name" value="PH domain-like"/>
    <property type="match status" value="1"/>
</dbReference>
<dbReference type="SMART" id="SM00324">
    <property type="entry name" value="RhoGAP"/>
    <property type="match status" value="1"/>
</dbReference>
<feature type="domain" description="Rho-GAP" evidence="4">
    <location>
        <begin position="1946"/>
        <end position="2140"/>
    </location>
</feature>
<evidence type="ECO:0000259" key="4">
    <source>
        <dbReference type="PROSITE" id="PS50238"/>
    </source>
</evidence>
<evidence type="ECO:0000313" key="6">
    <source>
        <dbReference type="Proteomes" id="UP000807306"/>
    </source>
</evidence>
<evidence type="ECO:0000256" key="1">
    <source>
        <dbReference type="ARBA" id="ARBA00022468"/>
    </source>
</evidence>
<accession>A0A9P6JK82</accession>
<dbReference type="InterPro" id="IPR011993">
    <property type="entry name" value="PH-like_dom_sf"/>
</dbReference>
<name>A0A9P6JK82_9AGAR</name>
<dbReference type="PANTHER" id="PTHR23176">
    <property type="entry name" value="RHO/RAC/CDC GTPASE-ACTIVATING PROTEIN"/>
    <property type="match status" value="1"/>
</dbReference>
<feature type="region of interest" description="Disordered" evidence="2">
    <location>
        <begin position="1773"/>
        <end position="1810"/>
    </location>
</feature>
<feature type="domain" description="PH" evidence="3">
    <location>
        <begin position="1873"/>
        <end position="1907"/>
    </location>
</feature>
<feature type="compositionally biased region" description="Low complexity" evidence="2">
    <location>
        <begin position="317"/>
        <end position="335"/>
    </location>
</feature>
<dbReference type="PROSITE" id="PS50003">
    <property type="entry name" value="PH_DOMAIN"/>
    <property type="match status" value="1"/>
</dbReference>
<dbReference type="PROSITE" id="PS50238">
    <property type="entry name" value="RHOGAP"/>
    <property type="match status" value="1"/>
</dbReference>
<dbReference type="InterPro" id="IPR036964">
    <property type="entry name" value="RASGEF_cat_dom_sf"/>
</dbReference>
<dbReference type="OrthoDB" id="79452at2759"/>
<feature type="compositionally biased region" description="Basic and acidic residues" evidence="2">
    <location>
        <begin position="1773"/>
        <end position="1791"/>
    </location>
</feature>
<dbReference type="Gene3D" id="1.10.555.10">
    <property type="entry name" value="Rho GTPase activation protein"/>
    <property type="match status" value="1"/>
</dbReference>
<reference evidence="5" key="1">
    <citation type="submission" date="2020-11" db="EMBL/GenBank/DDBJ databases">
        <authorList>
            <consortium name="DOE Joint Genome Institute"/>
            <person name="Ahrendt S."/>
            <person name="Riley R."/>
            <person name="Andreopoulos W."/>
            <person name="Labutti K."/>
            <person name="Pangilinan J."/>
            <person name="Ruiz-Duenas F.J."/>
            <person name="Barrasa J.M."/>
            <person name="Sanchez-Garcia M."/>
            <person name="Camarero S."/>
            <person name="Miyauchi S."/>
            <person name="Serrano A."/>
            <person name="Linde D."/>
            <person name="Babiker R."/>
            <person name="Drula E."/>
            <person name="Ayuso-Fernandez I."/>
            <person name="Pacheco R."/>
            <person name="Padilla G."/>
            <person name="Ferreira P."/>
            <person name="Barriuso J."/>
            <person name="Kellner H."/>
            <person name="Castanera R."/>
            <person name="Alfaro M."/>
            <person name="Ramirez L."/>
            <person name="Pisabarro A.G."/>
            <person name="Kuo A."/>
            <person name="Tritt A."/>
            <person name="Lipzen A."/>
            <person name="He G."/>
            <person name="Yan M."/>
            <person name="Ng V."/>
            <person name="Cullen D."/>
            <person name="Martin F."/>
            <person name="Rosso M.-N."/>
            <person name="Henrissat B."/>
            <person name="Hibbett D."/>
            <person name="Martinez A.T."/>
            <person name="Grigoriev I.V."/>
        </authorList>
    </citation>
    <scope>NUCLEOTIDE SEQUENCE</scope>
    <source>
        <strain evidence="5">CBS 506.95</strain>
    </source>
</reference>
<dbReference type="GO" id="GO:0007264">
    <property type="term" value="P:small GTPase-mediated signal transduction"/>
    <property type="evidence" value="ECO:0007669"/>
    <property type="project" value="InterPro"/>
</dbReference>
<feature type="region of interest" description="Disordered" evidence="2">
    <location>
        <begin position="1405"/>
        <end position="1428"/>
    </location>
</feature>
<comment type="caution">
    <text evidence="5">The sequence shown here is derived from an EMBL/GenBank/DDBJ whole genome shotgun (WGS) entry which is preliminary data.</text>
</comment>
<evidence type="ECO:0000256" key="2">
    <source>
        <dbReference type="SAM" id="MobiDB-lite"/>
    </source>
</evidence>
<dbReference type="Pfam" id="PF00620">
    <property type="entry name" value="RhoGAP"/>
    <property type="match status" value="1"/>
</dbReference>
<evidence type="ECO:0000259" key="3">
    <source>
        <dbReference type="PROSITE" id="PS50003"/>
    </source>
</evidence>
<feature type="compositionally biased region" description="Polar residues" evidence="2">
    <location>
        <begin position="1173"/>
        <end position="1192"/>
    </location>
</feature>
<feature type="region of interest" description="Disordered" evidence="2">
    <location>
        <begin position="639"/>
        <end position="706"/>
    </location>
</feature>
<feature type="compositionally biased region" description="Low complexity" evidence="2">
    <location>
        <begin position="686"/>
        <end position="700"/>
    </location>
</feature>
<dbReference type="Gene3D" id="2.30.29.30">
    <property type="entry name" value="Pleckstrin-homology domain (PH domain)/Phosphotyrosine-binding domain (PTB)"/>
    <property type="match status" value="1"/>
</dbReference>
<feature type="compositionally biased region" description="Basic and acidic residues" evidence="2">
    <location>
        <begin position="2173"/>
        <end position="2187"/>
    </location>
</feature>
<dbReference type="Gene3D" id="1.10.840.10">
    <property type="entry name" value="Ras guanine-nucleotide exchange factors catalytic domain"/>
    <property type="match status" value="1"/>
</dbReference>
<feature type="compositionally biased region" description="Low complexity" evidence="2">
    <location>
        <begin position="1151"/>
        <end position="1165"/>
    </location>
</feature>
<feature type="compositionally biased region" description="Basic and acidic residues" evidence="2">
    <location>
        <begin position="346"/>
        <end position="357"/>
    </location>
</feature>
<dbReference type="GO" id="GO:0005096">
    <property type="term" value="F:GTPase activator activity"/>
    <property type="evidence" value="ECO:0007669"/>
    <property type="project" value="UniProtKB-KW"/>
</dbReference>
<feature type="compositionally biased region" description="Polar residues" evidence="2">
    <location>
        <begin position="2188"/>
        <end position="2202"/>
    </location>
</feature>
<feature type="compositionally biased region" description="Acidic residues" evidence="2">
    <location>
        <begin position="2143"/>
        <end position="2172"/>
    </location>
</feature>
<dbReference type="InterPro" id="IPR008936">
    <property type="entry name" value="Rho_GTPase_activation_prot"/>
</dbReference>
<dbReference type="SUPFAM" id="SSF48350">
    <property type="entry name" value="GTPase activation domain, GAP"/>
    <property type="match status" value="1"/>
</dbReference>
<feature type="compositionally biased region" description="Pro residues" evidence="2">
    <location>
        <begin position="214"/>
        <end position="223"/>
    </location>
</feature>
<evidence type="ECO:0000313" key="5">
    <source>
        <dbReference type="EMBL" id="KAF9523713.1"/>
    </source>
</evidence>
<dbReference type="InterPro" id="IPR023578">
    <property type="entry name" value="Ras_GEF_dom_sf"/>
</dbReference>
<protein>
    <submittedName>
        <fullName evidence="5">Uncharacterized protein</fullName>
    </submittedName>
</protein>
<keyword evidence="6" id="KW-1185">Reference proteome</keyword>
<feature type="compositionally biased region" description="Polar residues" evidence="2">
    <location>
        <begin position="811"/>
        <end position="820"/>
    </location>
</feature>
<feature type="region of interest" description="Disordered" evidence="2">
    <location>
        <begin position="1144"/>
        <end position="1205"/>
    </location>
</feature>
<feature type="compositionally biased region" description="Low complexity" evidence="2">
    <location>
        <begin position="198"/>
        <end position="213"/>
    </location>
</feature>
<dbReference type="PANTHER" id="PTHR23176:SF0">
    <property type="entry name" value="RHO GTPASE ACTIVATING PROTEIN AT 19D, ISOFORM D"/>
    <property type="match status" value="1"/>
</dbReference>
<feature type="region of interest" description="Disordered" evidence="2">
    <location>
        <begin position="2143"/>
        <end position="2202"/>
    </location>
</feature>
<dbReference type="InterPro" id="IPR001895">
    <property type="entry name" value="RASGEF_cat_dom"/>
</dbReference>
<dbReference type="EMBL" id="MU157911">
    <property type="protein sequence ID" value="KAF9523713.1"/>
    <property type="molecule type" value="Genomic_DNA"/>
</dbReference>
<dbReference type="GO" id="GO:0005085">
    <property type="term" value="F:guanyl-nucleotide exchange factor activity"/>
    <property type="evidence" value="ECO:0007669"/>
    <property type="project" value="InterPro"/>
</dbReference>